<feature type="region of interest" description="Disordered" evidence="1">
    <location>
        <begin position="222"/>
        <end position="242"/>
    </location>
</feature>
<gene>
    <name evidence="2" type="ordered locus">Tmz1t_4041</name>
</gene>
<dbReference type="HOGENOM" id="CLU_1146747_0_0_4"/>
<feature type="region of interest" description="Disordered" evidence="1">
    <location>
        <begin position="160"/>
        <end position="200"/>
    </location>
</feature>
<keyword evidence="3" id="KW-1185">Reference proteome</keyword>
<feature type="region of interest" description="Disordered" evidence="1">
    <location>
        <begin position="1"/>
        <end position="26"/>
    </location>
</feature>
<evidence type="ECO:0000313" key="3">
    <source>
        <dbReference type="Proteomes" id="UP000002186"/>
    </source>
</evidence>
<protein>
    <submittedName>
        <fullName evidence="2">Heavy metal efflux pump, CzcA family</fullName>
    </submittedName>
</protein>
<reference evidence="3" key="1">
    <citation type="submission" date="2009-05" db="EMBL/GenBank/DDBJ databases">
        <title>Complete sequence of chromosome of Thauera sp. MZ1T.</title>
        <authorList>
            <consortium name="US DOE Joint Genome Institute"/>
            <person name="Lucas S."/>
            <person name="Copeland A."/>
            <person name="Lapidus A."/>
            <person name="Glavina del Rio T."/>
            <person name="Dalin E."/>
            <person name="Tice H."/>
            <person name="Bruce D."/>
            <person name="Goodwin L."/>
            <person name="Pitluck S."/>
            <person name="Sims D."/>
            <person name="Brettin T."/>
            <person name="Detter J.C."/>
            <person name="Han C."/>
            <person name="Larimer F."/>
            <person name="Land M."/>
            <person name="Hauser L."/>
            <person name="Kyrpides N."/>
            <person name="Mikhailova N."/>
            <person name="Sayler G.S."/>
        </authorList>
    </citation>
    <scope>NUCLEOTIDE SEQUENCE [LARGE SCALE GENOMIC DNA]</scope>
    <source>
        <strain evidence="3">MZ1T</strain>
    </source>
</reference>
<organism evidence="2 3">
    <name type="scientific">Thauera aminoaromatica</name>
    <dbReference type="NCBI Taxonomy" id="164330"/>
    <lineage>
        <taxon>Bacteria</taxon>
        <taxon>Pseudomonadati</taxon>
        <taxon>Pseudomonadota</taxon>
        <taxon>Betaproteobacteria</taxon>
        <taxon>Rhodocyclales</taxon>
        <taxon>Zoogloeaceae</taxon>
        <taxon>Thauera</taxon>
    </lineage>
</organism>
<evidence type="ECO:0000256" key="1">
    <source>
        <dbReference type="SAM" id="MobiDB-lite"/>
    </source>
</evidence>
<proteinExistence type="predicted"/>
<dbReference type="Proteomes" id="UP000002186">
    <property type="component" value="Chromosome"/>
</dbReference>
<evidence type="ECO:0000313" key="2">
    <source>
        <dbReference type="EMBL" id="ACR02620.1"/>
    </source>
</evidence>
<accession>C4K9A9</accession>
<dbReference type="eggNOG" id="ENOG5033K2X">
    <property type="taxonomic scope" value="Bacteria"/>
</dbReference>
<dbReference type="AlphaFoldDB" id="C4K9A9"/>
<name>C4K9A9_THASP</name>
<sequence length="242" mass="26232">MGSGALEGARRATGNAPDPGAPMAGGVFVQSGGRAFGTRVADARTIGLGLWQRRRDTGSNRQVIPSVAPRTRARLRGRCARSLSRSGRWRRVSHGPQGPMESTGRRYLCAACRAAVLICSHCDRGQRYCAAGCAQRARAASLRAAGTRYQASFAGRLAHAQRQRRYRARRQEVTHQGSPPPAPPVEVRTAPTVPESVPSASGQCHLCHRVLSPFVRQDFLHSPVRRPCPRSERSPPRHGPVP</sequence>
<reference evidence="2 3" key="2">
    <citation type="journal article" date="2012" name="Stand. Genomic Sci.">
        <title>Complete genome sequence of Thauera aminoaromatica strain MZ1T.</title>
        <authorList>
            <person name="Jiang K."/>
            <person name="Sanseverino J."/>
            <person name="Chauhan A."/>
            <person name="Lucas S."/>
            <person name="Copeland A."/>
            <person name="Lapidus A."/>
            <person name="Del Rio T.G."/>
            <person name="Dalin E."/>
            <person name="Tice H."/>
            <person name="Bruce D."/>
            <person name="Goodwin L."/>
            <person name="Pitluck S."/>
            <person name="Sims D."/>
            <person name="Brettin T."/>
            <person name="Detter J.C."/>
            <person name="Han C."/>
            <person name="Chang Y.J."/>
            <person name="Larimer F."/>
            <person name="Land M."/>
            <person name="Hauser L."/>
            <person name="Kyrpides N.C."/>
            <person name="Mikhailova N."/>
            <person name="Moser S."/>
            <person name="Jegier P."/>
            <person name="Close D."/>
            <person name="Debruyn J.M."/>
            <person name="Wang Y."/>
            <person name="Layton A.C."/>
            <person name="Allen M.S."/>
            <person name="Sayler G.S."/>
        </authorList>
    </citation>
    <scope>NUCLEOTIDE SEQUENCE [LARGE SCALE GENOMIC DNA]</scope>
    <source>
        <strain evidence="2 3">MZ1T</strain>
    </source>
</reference>
<dbReference type="KEGG" id="tmz:Tmz1t_4041"/>
<dbReference type="EMBL" id="CP001281">
    <property type="protein sequence ID" value="ACR02620.1"/>
    <property type="molecule type" value="Genomic_DNA"/>
</dbReference>